<dbReference type="EMBL" id="BMWH01000008">
    <property type="protein sequence ID" value="GGZ86845.1"/>
    <property type="molecule type" value="Genomic_DNA"/>
</dbReference>
<keyword evidence="4" id="KW-0503">Monooxygenase</keyword>
<reference evidence="6" key="2">
    <citation type="submission" date="2020-09" db="EMBL/GenBank/DDBJ databases">
        <authorList>
            <person name="Sun Q."/>
            <person name="Ohkuma M."/>
        </authorList>
    </citation>
    <scope>NUCLEOTIDE SEQUENCE</scope>
    <source>
        <strain evidence="6">JCM 5016</strain>
    </source>
</reference>
<name>A0A918VAM0_9ACTN</name>
<dbReference type="InterPro" id="IPR011251">
    <property type="entry name" value="Luciferase-like_dom"/>
</dbReference>
<keyword evidence="7" id="KW-1185">Reference proteome</keyword>
<evidence type="ECO:0000259" key="5">
    <source>
        <dbReference type="Pfam" id="PF00296"/>
    </source>
</evidence>
<evidence type="ECO:0000256" key="3">
    <source>
        <dbReference type="ARBA" id="ARBA00023002"/>
    </source>
</evidence>
<accession>A0A918VAM0</accession>
<dbReference type="GO" id="GO:0046306">
    <property type="term" value="P:alkanesulfonate catabolic process"/>
    <property type="evidence" value="ECO:0007669"/>
    <property type="project" value="TreeGrafter"/>
</dbReference>
<dbReference type="InterPro" id="IPR019923">
    <property type="entry name" value="Lucif-like_OxRdtase_MSMEG_2516"/>
</dbReference>
<evidence type="ECO:0000313" key="6">
    <source>
        <dbReference type="EMBL" id="GGZ86845.1"/>
    </source>
</evidence>
<keyword evidence="3" id="KW-0560">Oxidoreductase</keyword>
<keyword evidence="1" id="KW-0285">Flavoprotein</keyword>
<dbReference type="PANTHER" id="PTHR42847:SF4">
    <property type="entry name" value="ALKANESULFONATE MONOOXYGENASE-RELATED"/>
    <property type="match status" value="1"/>
</dbReference>
<reference evidence="6" key="1">
    <citation type="journal article" date="2014" name="Int. J. Syst. Evol. Microbiol.">
        <title>Complete genome sequence of Corynebacterium casei LMG S-19264T (=DSM 44701T), isolated from a smear-ripened cheese.</title>
        <authorList>
            <consortium name="US DOE Joint Genome Institute (JGI-PGF)"/>
            <person name="Walter F."/>
            <person name="Albersmeier A."/>
            <person name="Kalinowski J."/>
            <person name="Ruckert C."/>
        </authorList>
    </citation>
    <scope>NUCLEOTIDE SEQUENCE</scope>
    <source>
        <strain evidence="6">JCM 5016</strain>
    </source>
</reference>
<dbReference type="InterPro" id="IPR036661">
    <property type="entry name" value="Luciferase-like_sf"/>
</dbReference>
<comment type="caution">
    <text evidence="6">The sequence shown here is derived from an EMBL/GenBank/DDBJ whole genome shotgun (WGS) entry which is preliminary data.</text>
</comment>
<dbReference type="AlphaFoldDB" id="A0A918VAM0"/>
<dbReference type="Proteomes" id="UP000623010">
    <property type="component" value="Unassembled WGS sequence"/>
</dbReference>
<dbReference type="SUPFAM" id="SSF51679">
    <property type="entry name" value="Bacterial luciferase-like"/>
    <property type="match status" value="1"/>
</dbReference>
<evidence type="ECO:0000256" key="2">
    <source>
        <dbReference type="ARBA" id="ARBA00022643"/>
    </source>
</evidence>
<dbReference type="InterPro" id="IPR050172">
    <property type="entry name" value="SsuD_RutA_monooxygenase"/>
</dbReference>
<evidence type="ECO:0000256" key="4">
    <source>
        <dbReference type="ARBA" id="ARBA00023033"/>
    </source>
</evidence>
<gene>
    <name evidence="6" type="ORF">GCM10010389_26440</name>
</gene>
<evidence type="ECO:0000256" key="1">
    <source>
        <dbReference type="ARBA" id="ARBA00022630"/>
    </source>
</evidence>
<dbReference type="RefSeq" id="WP_190057591.1">
    <property type="nucleotide sequence ID" value="NZ_BMWH01000008.1"/>
</dbReference>
<organism evidence="6 7">
    <name type="scientific">Streptomyces echinoruber</name>
    <dbReference type="NCBI Taxonomy" id="68898"/>
    <lineage>
        <taxon>Bacteria</taxon>
        <taxon>Bacillati</taxon>
        <taxon>Actinomycetota</taxon>
        <taxon>Actinomycetes</taxon>
        <taxon>Kitasatosporales</taxon>
        <taxon>Streptomycetaceae</taxon>
        <taxon>Streptomyces</taxon>
    </lineage>
</organism>
<feature type="domain" description="Luciferase-like" evidence="5">
    <location>
        <begin position="5"/>
        <end position="235"/>
    </location>
</feature>
<proteinExistence type="predicted"/>
<evidence type="ECO:0000313" key="7">
    <source>
        <dbReference type="Proteomes" id="UP000623010"/>
    </source>
</evidence>
<dbReference type="Gene3D" id="3.20.20.30">
    <property type="entry name" value="Luciferase-like domain"/>
    <property type="match status" value="1"/>
</dbReference>
<keyword evidence="2" id="KW-0288">FMN</keyword>
<dbReference type="GO" id="GO:0008726">
    <property type="term" value="F:alkanesulfonate monooxygenase activity"/>
    <property type="evidence" value="ECO:0007669"/>
    <property type="project" value="TreeGrafter"/>
</dbReference>
<dbReference type="PANTHER" id="PTHR42847">
    <property type="entry name" value="ALKANESULFONATE MONOOXYGENASE"/>
    <property type="match status" value="1"/>
</dbReference>
<dbReference type="Pfam" id="PF00296">
    <property type="entry name" value="Bac_luciferase"/>
    <property type="match status" value="1"/>
</dbReference>
<protein>
    <submittedName>
        <fullName evidence="6">LLM class F420-dependent oxidoreductase</fullName>
    </submittedName>
</protein>
<dbReference type="NCBIfam" id="TIGR03621">
    <property type="entry name" value="F420_MSMEG_2516"/>
    <property type="match status" value="1"/>
</dbReference>
<sequence length="311" mass="33969">MTRPFRFGVNLLEPASAAEWRAKCRRAEELGYDVLLVPDHLGLPAPFPALVAAAEATERPRVGTFVLNAGFWNPALLAREVATTDALTGGRLELGLGTGYVRAEHDTAGLPFGSPRERVDHLRRTVEELEKLLGSPDHRPRPRQARVPLLIGGNGDRVLRLTAEHADVAAFTGARPAPGSATGLAPITAEELDERMARYREFAAGRRAPAELNLLIQRVVVTEDREAAAEPLLRHLPDLTREQVLGLPIFLFGTLEEIVAQVRAQRERYGFTYLTVLESSMEAFAPVMAALRAEERPASAQRNSAVPGSRA</sequence>